<accession>F5RCH8</accession>
<keyword evidence="2" id="KW-1185">Reference proteome</keyword>
<name>F5RCH8_METUF</name>
<dbReference type="EMBL" id="AFHG01000048">
    <property type="protein sequence ID" value="EGK71758.1"/>
    <property type="molecule type" value="Genomic_DNA"/>
</dbReference>
<evidence type="ECO:0000313" key="1">
    <source>
        <dbReference type="EMBL" id="EGK71758.1"/>
    </source>
</evidence>
<reference evidence="1 2" key="1">
    <citation type="journal article" date="2011" name="J. Bacteriol.">
        <title>Genome sequence of Methyloversatilis universalis FAM5T, a methylotrophic representative of the order Rhodocyclales.</title>
        <authorList>
            <person name="Kittichotirat W."/>
            <person name="Good N.M."/>
            <person name="Hall R."/>
            <person name="Bringel F."/>
            <person name="Lajus A."/>
            <person name="Medigue C."/>
            <person name="Smalley N.E."/>
            <person name="Beck D."/>
            <person name="Bumgarner R."/>
            <person name="Vuilleumier S."/>
            <person name="Kalyuzhnaya M.G."/>
        </authorList>
    </citation>
    <scope>NUCLEOTIDE SEQUENCE [LARGE SCALE GENOMIC DNA]</scope>
    <source>
        <strain evidence="2">ATCC BAA-1314 / JCM 13912 / FAM5</strain>
    </source>
</reference>
<dbReference type="STRING" id="1000565.METUNv1_01982"/>
<sequence>MLLSGCSSMSGTARDNSTEQHKQYWANYEHSRSAMPAASEKKPLFGGGSSDQDTVAASRAARMGPGCTEPGADSTLKLISQLEASGKAASGQVDANVVRLAERAQMLNFLRESLYRTCERVAAGQITKEEASASYDKVMNSVHAIIETDRDLARKSAAEALKGLTPEQIKALQ</sequence>
<gene>
    <name evidence="1" type="ORF">METUNv1_01982</name>
</gene>
<organism evidence="1 2">
    <name type="scientific">Methyloversatilis universalis (strain ATCC BAA-1314 / DSM 25237 / JCM 13912 / CCUG 52030 / FAM5)</name>
    <dbReference type="NCBI Taxonomy" id="1000565"/>
    <lineage>
        <taxon>Bacteria</taxon>
        <taxon>Pseudomonadati</taxon>
        <taxon>Pseudomonadota</taxon>
        <taxon>Betaproteobacteria</taxon>
        <taxon>Nitrosomonadales</taxon>
        <taxon>Sterolibacteriaceae</taxon>
        <taxon>Methyloversatilis</taxon>
    </lineage>
</organism>
<protein>
    <submittedName>
        <fullName evidence="1">Uncharacterized protein</fullName>
    </submittedName>
</protein>
<evidence type="ECO:0000313" key="2">
    <source>
        <dbReference type="Proteomes" id="UP000005019"/>
    </source>
</evidence>
<proteinExistence type="predicted"/>
<comment type="caution">
    <text evidence="1">The sequence shown here is derived from an EMBL/GenBank/DDBJ whole genome shotgun (WGS) entry which is preliminary data.</text>
</comment>
<dbReference type="Proteomes" id="UP000005019">
    <property type="component" value="Unassembled WGS sequence"/>
</dbReference>
<dbReference type="AlphaFoldDB" id="F5RCH8"/>